<dbReference type="Gene3D" id="2.60.40.10">
    <property type="entry name" value="Immunoglobulins"/>
    <property type="match status" value="3"/>
</dbReference>
<evidence type="ECO:0000313" key="11">
    <source>
        <dbReference type="EMBL" id="KAK0133168.1"/>
    </source>
</evidence>
<dbReference type="GO" id="GO:0009617">
    <property type="term" value="P:response to bacterium"/>
    <property type="evidence" value="ECO:0007669"/>
    <property type="project" value="TreeGrafter"/>
</dbReference>
<keyword evidence="6" id="KW-1015">Disulfide bond</keyword>
<dbReference type="GO" id="GO:0002376">
    <property type="term" value="P:immune system process"/>
    <property type="evidence" value="ECO:0007669"/>
    <property type="project" value="UniProtKB-KW"/>
</dbReference>
<dbReference type="InterPro" id="IPR013106">
    <property type="entry name" value="Ig_V-set"/>
</dbReference>
<dbReference type="PANTHER" id="PTHR19433">
    <property type="entry name" value="T-CELL RECEPTOR ALPHA CHAIN V REGION-RELATED"/>
    <property type="match status" value="1"/>
</dbReference>
<organism evidence="11 12">
    <name type="scientific">Merluccius polli</name>
    <name type="common">Benguela hake</name>
    <name type="synonym">Merluccius cadenati</name>
    <dbReference type="NCBI Taxonomy" id="89951"/>
    <lineage>
        <taxon>Eukaryota</taxon>
        <taxon>Metazoa</taxon>
        <taxon>Chordata</taxon>
        <taxon>Craniata</taxon>
        <taxon>Vertebrata</taxon>
        <taxon>Euteleostomi</taxon>
        <taxon>Actinopterygii</taxon>
        <taxon>Neopterygii</taxon>
        <taxon>Teleostei</taxon>
        <taxon>Neoteleostei</taxon>
        <taxon>Acanthomorphata</taxon>
        <taxon>Zeiogadaria</taxon>
        <taxon>Gadariae</taxon>
        <taxon>Gadiformes</taxon>
        <taxon>Gadoidei</taxon>
        <taxon>Merlucciidae</taxon>
        <taxon>Merluccius</taxon>
    </lineage>
</organism>
<dbReference type="InterPro" id="IPR013783">
    <property type="entry name" value="Ig-like_fold"/>
</dbReference>
<dbReference type="SUPFAM" id="SSF48726">
    <property type="entry name" value="Immunoglobulin"/>
    <property type="match status" value="3"/>
</dbReference>
<evidence type="ECO:0000256" key="2">
    <source>
        <dbReference type="ARBA" id="ARBA00022475"/>
    </source>
</evidence>
<dbReference type="AlphaFoldDB" id="A0AA47M3U1"/>
<evidence type="ECO:0000256" key="7">
    <source>
        <dbReference type="ARBA" id="ARBA00023180"/>
    </source>
</evidence>
<evidence type="ECO:0000256" key="4">
    <source>
        <dbReference type="ARBA" id="ARBA00022859"/>
    </source>
</evidence>
<keyword evidence="8" id="KW-1133">Transmembrane helix</keyword>
<keyword evidence="7" id="KW-0325">Glycoprotein</keyword>
<keyword evidence="2" id="KW-1003">Cell membrane</keyword>
<dbReference type="GO" id="GO:0005886">
    <property type="term" value="C:plasma membrane"/>
    <property type="evidence" value="ECO:0007669"/>
    <property type="project" value="UniProtKB-SubCell"/>
</dbReference>
<comment type="subcellular location">
    <subcellularLocation>
        <location evidence="1">Cell membrane</location>
    </subcellularLocation>
</comment>
<dbReference type="PROSITE" id="PS50835">
    <property type="entry name" value="IG_LIKE"/>
    <property type="match status" value="1"/>
</dbReference>
<dbReference type="InterPro" id="IPR007110">
    <property type="entry name" value="Ig-like_dom"/>
</dbReference>
<evidence type="ECO:0000256" key="6">
    <source>
        <dbReference type="ARBA" id="ARBA00023157"/>
    </source>
</evidence>
<evidence type="ECO:0000256" key="1">
    <source>
        <dbReference type="ARBA" id="ARBA00004236"/>
    </source>
</evidence>
<evidence type="ECO:0000313" key="12">
    <source>
        <dbReference type="Proteomes" id="UP001174136"/>
    </source>
</evidence>
<protein>
    <recommendedName>
        <fullName evidence="10">Ig-like domain-containing protein</fullName>
    </recommendedName>
</protein>
<dbReference type="Pfam" id="PF07686">
    <property type="entry name" value="V-set"/>
    <property type="match status" value="2"/>
</dbReference>
<keyword evidence="8" id="KW-0812">Transmembrane</keyword>
<keyword evidence="5 8" id="KW-0472">Membrane</keyword>
<dbReference type="PANTHER" id="PTHR19433:SF111">
    <property type="entry name" value="T CELL RECEPTOR ALPHA VARIABLE 4"/>
    <property type="match status" value="1"/>
</dbReference>
<reference evidence="11" key="1">
    <citation type="journal article" date="2023" name="Front. Mar. Sci.">
        <title>A new Merluccius polli reference genome to investigate the effects of global change in West African waters.</title>
        <authorList>
            <person name="Mateo J.L."/>
            <person name="Blanco-Fernandez C."/>
            <person name="Garcia-Vazquez E."/>
            <person name="Machado-Schiaffino G."/>
        </authorList>
    </citation>
    <scope>NUCLEOTIDE SEQUENCE</scope>
    <source>
        <strain evidence="11">C29</strain>
        <tissue evidence="11">Fin</tissue>
    </source>
</reference>
<comment type="caution">
    <text evidence="11">The sequence shown here is derived from an EMBL/GenBank/DDBJ whole genome shotgun (WGS) entry which is preliminary data.</text>
</comment>
<evidence type="ECO:0000256" key="8">
    <source>
        <dbReference type="SAM" id="Phobius"/>
    </source>
</evidence>
<dbReference type="InterPro" id="IPR052051">
    <property type="entry name" value="TCR_complex_component"/>
</dbReference>
<feature type="domain" description="Ig-like" evidence="10">
    <location>
        <begin position="323"/>
        <end position="412"/>
    </location>
</feature>
<evidence type="ECO:0000259" key="10">
    <source>
        <dbReference type="PROSITE" id="PS50835"/>
    </source>
</evidence>
<keyword evidence="4" id="KW-0391">Immunity</keyword>
<name>A0AA47M3U1_MERPO</name>
<dbReference type="Proteomes" id="UP001174136">
    <property type="component" value="Unassembled WGS sequence"/>
</dbReference>
<dbReference type="SMART" id="SM00409">
    <property type="entry name" value="IG"/>
    <property type="match status" value="3"/>
</dbReference>
<sequence length="514" mass="58167">MALVLIRHLLLSSFTWLVVSLPDSKTVEVEPRGDVTLSCTNVSSYPTVALWMTGDNTSKPIIISSVFGTDNNNLEYMDGFQQGRHVLKSNLFFINLTILQVEVSDSGWYCCLFYHNTKLVMVNSTFLKINAWLIVSLPDSKTLEVEPRGDVTLSCTNVSSYPTVALWMTGDNTSKPIIISSVFGTDNNNLEYMDGFQQGRHVLKSNLFFINLTILQVEVSDSGWYCCLFYHNTKLVMVNSTFLKINGRWISSFIKRIKMNLQIHNSFPFSSVLFKFKGDDTLHKEDDTNSKSDEKLIMVGGILGAMIVLVVLVIFAWLLVSLPDSLTLEVEPRDNVTLSCTNVSSSPTVAFWMRGDNTSKPIMISSVFGTERNSVRYMDGFQQGRHVLDYKLIFLKLAILQVEMSDSGWYFCLFYLETELVIVNSTFLKVHGRWISSFINRIKMNLQIRNSFPFSSVLFKFKGDDTLHKEDDTNSKSDEKLIMVGGILGAVIVLVVLVIFGHYTNNKQKSTPER</sequence>
<evidence type="ECO:0000256" key="3">
    <source>
        <dbReference type="ARBA" id="ARBA00022729"/>
    </source>
</evidence>
<evidence type="ECO:0000256" key="5">
    <source>
        <dbReference type="ARBA" id="ARBA00023136"/>
    </source>
</evidence>
<gene>
    <name evidence="11" type="ORF">N1851_031454</name>
</gene>
<feature type="signal peptide" evidence="9">
    <location>
        <begin position="1"/>
        <end position="20"/>
    </location>
</feature>
<proteinExistence type="predicted"/>
<dbReference type="EMBL" id="JAOPHQ010006011">
    <property type="protein sequence ID" value="KAK0133168.1"/>
    <property type="molecule type" value="Genomic_DNA"/>
</dbReference>
<evidence type="ECO:0000256" key="9">
    <source>
        <dbReference type="SAM" id="SignalP"/>
    </source>
</evidence>
<feature type="transmembrane region" description="Helical" evidence="8">
    <location>
        <begin position="296"/>
        <end position="320"/>
    </location>
</feature>
<keyword evidence="3 9" id="KW-0732">Signal</keyword>
<dbReference type="InterPro" id="IPR003599">
    <property type="entry name" value="Ig_sub"/>
</dbReference>
<dbReference type="InterPro" id="IPR036179">
    <property type="entry name" value="Ig-like_dom_sf"/>
</dbReference>
<accession>A0AA47M3U1</accession>
<feature type="chain" id="PRO_5041311023" description="Ig-like domain-containing protein" evidence="9">
    <location>
        <begin position="21"/>
        <end position="514"/>
    </location>
</feature>
<keyword evidence="12" id="KW-1185">Reference proteome</keyword>
<feature type="transmembrane region" description="Helical" evidence="8">
    <location>
        <begin position="481"/>
        <end position="503"/>
    </location>
</feature>